<evidence type="ECO:0000313" key="1">
    <source>
        <dbReference type="EMBL" id="AKF95928.1"/>
    </source>
</evidence>
<dbReference type="RefSeq" id="WP_031415122.1">
    <property type="nucleotide sequence ID" value="NZ_CP011076.1"/>
</dbReference>
<organism evidence="1">
    <name type="scientific">Brevibacillus laterosporus</name>
    <name type="common">Bacillus laterosporus</name>
    <dbReference type="NCBI Taxonomy" id="1465"/>
    <lineage>
        <taxon>Bacteria</taxon>
        <taxon>Bacillati</taxon>
        <taxon>Bacillota</taxon>
        <taxon>Bacilli</taxon>
        <taxon>Bacillales</taxon>
        <taxon>Paenibacillaceae</taxon>
        <taxon>Brevibacillus</taxon>
    </lineage>
</organism>
<name>A0A0F7EJX8_BRELA</name>
<proteinExistence type="predicted"/>
<dbReference type="EMBL" id="CP011076">
    <property type="protein sequence ID" value="AKF95928.1"/>
    <property type="molecule type" value="Genomic_DNA"/>
</dbReference>
<geneLocation type="plasmid" evidence="1">
    <name>unnamed2</name>
</geneLocation>
<dbReference type="AlphaFoldDB" id="A0A0F7EJX8"/>
<protein>
    <submittedName>
        <fullName evidence="1">Uncharacterized protein</fullName>
    </submittedName>
</protein>
<sequence length="141" mass="16676">MSNINTVEQKLLDFFHIYVAPVLEKWNEASMENLLDKRDDPVFAKEWMRVYTELSILKKNESLSSLYVSTNEELRKNIFLQVLKISSQDDLAAYISDDFGLIFDSVVFTYSDEWLNGLWNEYQEKRIPQGELQRSKRQIVL</sequence>
<reference evidence="1" key="1">
    <citation type="submission" date="2015-03" db="EMBL/GenBank/DDBJ databases">
        <title>MIGS Cultured Bacterial/Archaeal sample from Brevibacillus laterosporus.</title>
        <authorList>
            <person name="Zeng D."/>
            <person name="Zhu L."/>
            <person name="Dong G."/>
            <person name="Ye W."/>
            <person name="Ren D."/>
            <person name="Wu L."/>
            <person name="Xu J."/>
            <person name="Li G."/>
            <person name="Guo L."/>
        </authorList>
    </citation>
    <scope>NUCLEOTIDE SEQUENCE</scope>
    <source>
        <strain evidence="1">B9</strain>
        <plasmid evidence="1">unnamed2</plasmid>
    </source>
</reference>
<gene>
    <name evidence="1" type="ORF">EX87_20305</name>
</gene>
<keyword evidence="1" id="KW-0614">Plasmid</keyword>
<accession>A0A0F7EJX8</accession>